<reference evidence="3 4" key="1">
    <citation type="submission" date="2018-10" db="EMBL/GenBank/DDBJ databases">
        <authorList>
            <consortium name="IHU Genomes"/>
        </authorList>
    </citation>
    <scope>NUCLEOTIDE SEQUENCE [LARGE SCALE GENOMIC DNA]</scope>
    <source>
        <strain evidence="3 4">A1</strain>
    </source>
</reference>
<protein>
    <submittedName>
        <fullName evidence="3">Chaperone DnaJ</fullName>
    </submittedName>
</protein>
<dbReference type="PANTHER" id="PTHR24078:SF553">
    <property type="entry name" value="DNAJ HOMOLOG SUBFAMILY B MEMBER 5"/>
    <property type="match status" value="1"/>
</dbReference>
<dbReference type="SUPFAM" id="SSF49493">
    <property type="entry name" value="HSP40/DnaJ peptide-binding domain"/>
    <property type="match status" value="1"/>
</dbReference>
<organism evidence="3 4">
    <name type="scientific">Yasminevirus sp. GU-2018</name>
    <dbReference type="NCBI Taxonomy" id="2420051"/>
    <lineage>
        <taxon>Viruses</taxon>
        <taxon>Varidnaviria</taxon>
        <taxon>Bamfordvirae</taxon>
        <taxon>Nucleocytoviricota</taxon>
        <taxon>Megaviricetes</taxon>
        <taxon>Imitervirales</taxon>
        <taxon>Mimiviridae</taxon>
        <taxon>Klosneuvirinae</taxon>
        <taxon>Yasminevirus</taxon>
        <taxon>Yasminevirus saudimassiliense</taxon>
    </lineage>
</organism>
<name>A0A5K0UAC7_9VIRU</name>
<keyword evidence="1" id="KW-0143">Chaperone</keyword>
<dbReference type="Proteomes" id="UP000594342">
    <property type="component" value="Unassembled WGS sequence"/>
</dbReference>
<feature type="domain" description="Chaperone DnaJ C-terminal" evidence="2">
    <location>
        <begin position="138"/>
        <end position="273"/>
    </location>
</feature>
<dbReference type="GO" id="GO:0051082">
    <property type="term" value="F:unfolded protein binding"/>
    <property type="evidence" value="ECO:0007669"/>
    <property type="project" value="InterPro"/>
</dbReference>
<dbReference type="InterPro" id="IPR051339">
    <property type="entry name" value="DnaJ_subfamily_B"/>
</dbReference>
<comment type="caution">
    <text evidence="3">The sequence shown here is derived from an EMBL/GenBank/DDBJ whole genome shotgun (WGS) entry which is preliminary data.</text>
</comment>
<evidence type="ECO:0000313" key="4">
    <source>
        <dbReference type="Proteomes" id="UP000594342"/>
    </source>
</evidence>
<accession>A0A5K0UAC7</accession>
<evidence type="ECO:0000313" key="3">
    <source>
        <dbReference type="EMBL" id="VBB18551.1"/>
    </source>
</evidence>
<dbReference type="Gene3D" id="2.60.260.20">
    <property type="entry name" value="Urease metallochaperone UreE, N-terminal domain"/>
    <property type="match status" value="1"/>
</dbReference>
<dbReference type="GO" id="GO:0051087">
    <property type="term" value="F:protein-folding chaperone binding"/>
    <property type="evidence" value="ECO:0007669"/>
    <property type="project" value="TreeGrafter"/>
</dbReference>
<dbReference type="PANTHER" id="PTHR24078">
    <property type="entry name" value="DNAJ HOMOLOG SUBFAMILY C MEMBER"/>
    <property type="match status" value="1"/>
</dbReference>
<sequence>MLSQCPFCRSDNLVVGANPYAVDIVCISCSKVYHYIYCDHCCDALCLTGARKNADLAHHNLKYRSCPECRRWNTFQLKGENNILVCTCGARADKLIYSEMFGTASESLLQEITDSERVKILPLQRSYKGRNRLHAGTVYVTLEEMFTGCTKTYKHGDNTLTIQVQPGHKAGTKFTFADQSLGKYFYNVYDVVVTLDQLEHKFLTRQDSNVVYNYDASTFKPGKRYRLSIPYLDGLLFSMTIDESIVRCGTVIIPEKGFINRKTMDTGHLMIRVVNMNLS</sequence>
<dbReference type="InterPro" id="IPR002939">
    <property type="entry name" value="DnaJ_C"/>
</dbReference>
<evidence type="ECO:0000256" key="1">
    <source>
        <dbReference type="ARBA" id="ARBA00023186"/>
    </source>
</evidence>
<dbReference type="Pfam" id="PF01556">
    <property type="entry name" value="DnaJ_C"/>
    <property type="match status" value="1"/>
</dbReference>
<dbReference type="InterPro" id="IPR008971">
    <property type="entry name" value="HSP40/DnaJ_pept-bd"/>
</dbReference>
<gene>
    <name evidence="3" type="ORF">YASMINEVIRUS_1014</name>
</gene>
<evidence type="ECO:0000259" key="2">
    <source>
        <dbReference type="Pfam" id="PF01556"/>
    </source>
</evidence>
<keyword evidence="4" id="KW-1185">Reference proteome</keyword>
<dbReference type="GO" id="GO:0006457">
    <property type="term" value="P:protein folding"/>
    <property type="evidence" value="ECO:0007669"/>
    <property type="project" value="InterPro"/>
</dbReference>
<dbReference type="EMBL" id="UPSH01000001">
    <property type="protein sequence ID" value="VBB18551.1"/>
    <property type="molecule type" value="Genomic_DNA"/>
</dbReference>
<proteinExistence type="predicted"/>